<evidence type="ECO:0000313" key="7">
    <source>
        <dbReference type="EMBL" id="KAI5328379.1"/>
    </source>
</evidence>
<sequence length="82" mass="9375">MLSLFPGHLVQLNFDVIAFGSAFGLETLFPKVFLPWDLCASVLNVQDYPRTGDLRESLKYIYNLYVQYVVKNPLYTSGTPIR</sequence>
<keyword evidence="3" id="KW-0813">Transport</keyword>
<dbReference type="SUPFAM" id="SSF64356">
    <property type="entry name" value="SNARE-like"/>
    <property type="match status" value="1"/>
</dbReference>
<keyword evidence="5" id="KW-0931">ER-Golgi transport</keyword>
<dbReference type="Gene3D" id="3.30.450.70">
    <property type="match status" value="1"/>
</dbReference>
<dbReference type="InterPro" id="IPR007233">
    <property type="entry name" value="TRAPPC"/>
</dbReference>
<keyword evidence="6" id="KW-0333">Golgi apparatus</keyword>
<dbReference type="GO" id="GO:0005794">
    <property type="term" value="C:Golgi apparatus"/>
    <property type="evidence" value="ECO:0007669"/>
    <property type="project" value="UniProtKB-SubCell"/>
</dbReference>
<dbReference type="InterPro" id="IPR011012">
    <property type="entry name" value="Longin-like_dom_sf"/>
</dbReference>
<accession>A0AAD4VNL9</accession>
<dbReference type="GO" id="GO:0030008">
    <property type="term" value="C:TRAPP complex"/>
    <property type="evidence" value="ECO:0007669"/>
    <property type="project" value="InterPro"/>
</dbReference>
<evidence type="ECO:0000256" key="3">
    <source>
        <dbReference type="ARBA" id="ARBA00022448"/>
    </source>
</evidence>
<proteinExistence type="predicted"/>
<protein>
    <submittedName>
        <fullName evidence="7">Uncharacterized protein</fullName>
    </submittedName>
</protein>
<comment type="subcellular location">
    <subcellularLocation>
        <location evidence="1">Endoplasmic reticulum</location>
    </subcellularLocation>
    <subcellularLocation>
        <location evidence="2">Golgi apparatus</location>
    </subcellularLocation>
</comment>
<evidence type="ECO:0000256" key="6">
    <source>
        <dbReference type="ARBA" id="ARBA00023034"/>
    </source>
</evidence>
<evidence type="ECO:0000256" key="2">
    <source>
        <dbReference type="ARBA" id="ARBA00004555"/>
    </source>
</evidence>
<evidence type="ECO:0000256" key="5">
    <source>
        <dbReference type="ARBA" id="ARBA00022892"/>
    </source>
</evidence>
<evidence type="ECO:0000256" key="1">
    <source>
        <dbReference type="ARBA" id="ARBA00004240"/>
    </source>
</evidence>
<dbReference type="Proteomes" id="UP001054821">
    <property type="component" value="Chromosome 5"/>
</dbReference>
<dbReference type="EMBL" id="JAJFAZ020000005">
    <property type="protein sequence ID" value="KAI5328379.1"/>
    <property type="molecule type" value="Genomic_DNA"/>
</dbReference>
<dbReference type="AlphaFoldDB" id="A0AAD4VNL9"/>
<evidence type="ECO:0000313" key="8">
    <source>
        <dbReference type="Proteomes" id="UP001054821"/>
    </source>
</evidence>
<keyword evidence="4" id="KW-0256">Endoplasmic reticulum</keyword>
<gene>
    <name evidence="7" type="ORF">L3X38_027776</name>
</gene>
<dbReference type="GO" id="GO:0005783">
    <property type="term" value="C:endoplasmic reticulum"/>
    <property type="evidence" value="ECO:0007669"/>
    <property type="project" value="UniProtKB-SubCell"/>
</dbReference>
<reference evidence="7 8" key="1">
    <citation type="journal article" date="2022" name="G3 (Bethesda)">
        <title>Whole-genome sequence and methylome profiling of the almond [Prunus dulcis (Mill.) D.A. Webb] cultivar 'Nonpareil'.</title>
        <authorList>
            <person name="D'Amico-Willman K.M."/>
            <person name="Ouma W.Z."/>
            <person name="Meulia T."/>
            <person name="Sideli G.M."/>
            <person name="Gradziel T.M."/>
            <person name="Fresnedo-Ramirez J."/>
        </authorList>
    </citation>
    <scope>NUCLEOTIDE SEQUENCE [LARGE SCALE GENOMIC DNA]</scope>
    <source>
        <strain evidence="7">Clone GOH B32 T37-40</strain>
    </source>
</reference>
<name>A0AAD4VNL9_PRUDU</name>
<comment type="caution">
    <text evidence="7">The sequence shown here is derived from an EMBL/GenBank/DDBJ whole genome shotgun (WGS) entry which is preliminary data.</text>
</comment>
<keyword evidence="8" id="KW-1185">Reference proteome</keyword>
<organism evidence="7 8">
    <name type="scientific">Prunus dulcis</name>
    <name type="common">Almond</name>
    <name type="synonym">Amygdalus dulcis</name>
    <dbReference type="NCBI Taxonomy" id="3755"/>
    <lineage>
        <taxon>Eukaryota</taxon>
        <taxon>Viridiplantae</taxon>
        <taxon>Streptophyta</taxon>
        <taxon>Embryophyta</taxon>
        <taxon>Tracheophyta</taxon>
        <taxon>Spermatophyta</taxon>
        <taxon>Magnoliopsida</taxon>
        <taxon>eudicotyledons</taxon>
        <taxon>Gunneridae</taxon>
        <taxon>Pentapetalae</taxon>
        <taxon>rosids</taxon>
        <taxon>fabids</taxon>
        <taxon>Rosales</taxon>
        <taxon>Rosaceae</taxon>
        <taxon>Amygdaloideae</taxon>
        <taxon>Amygdaleae</taxon>
        <taxon>Prunus</taxon>
    </lineage>
</organism>
<evidence type="ECO:0000256" key="4">
    <source>
        <dbReference type="ARBA" id="ARBA00022824"/>
    </source>
</evidence>
<dbReference type="GO" id="GO:0016192">
    <property type="term" value="P:vesicle-mediated transport"/>
    <property type="evidence" value="ECO:0007669"/>
    <property type="project" value="UniProtKB-KW"/>
</dbReference>
<dbReference type="Pfam" id="PF04099">
    <property type="entry name" value="Sybindin"/>
    <property type="match status" value="1"/>
</dbReference>